<protein>
    <submittedName>
        <fullName evidence="10">Uncharacterized protein</fullName>
    </submittedName>
</protein>
<sequence>MGSPGPHITVLPLPKIGSPASLLRWIAGHRHLLFFFFFLFFTHLPDLITPPPKPDRPIPLKPPPPRLPRLCVFIDLLQLSPRSSLATKSPYNILQLGFWCETYSTALTFVVRVLVYPMDDTPDISRWQPIFLPPERASCPDPFASYLISGTCAHQSSSSSITILKKHMAYLGWKMESRFCGNMTRQRYISPDGMCYYSLFQVCRRQCGCMESAPALTYEDDYAAAAAAPERSAPTRSSKSNVHGISCDQAPANCPQPVVEYYQLGAEECQTGAVKELRSKVKEELLAIGWSFTYRQRDGRREIVYSSPRGGHYFSLRTACRGCIKDCKIQGKSSGNECSVNSREATNEVKFSRRKSIVYEKALLPMKKTRKALLQRSHLRALGKQKHVKDSQSQPAAPAARPGKTIQDIAPKNLSRNVKTVLSWLMHNDVLLPRTKVYCYGEGSYRNLMKGRVQCEGIKCDCCSKVFTIRGFASHSGGTFSTPAARIFLEDGRSLLDCQTQIMKKRTCLREDAAICKNYVEMICDNDNVCSICNFGGDLILCDGCPSSFHDTCLGLKEVPDGDWFCPSCCCGICGDGKLRKEIGPTQELVTCYQCELKYHTACLIKKRADEHADYQRGSWYCSNKCEQIHKGLLEIEGKQINVGRDELTLTFMKPVNFRRHDDVDLVLESGAENYVKLNMALDIMHECFKPFLDPKSCRDQVEDIIFNRESELNRLNFRGFYTLLLEKGDELITVAIIKIHGENVVEIPLVGTRFKYRRLGMCHALMDTLEKKLKELGVKRIILPASPSALSTWIGSFGFKEMMESERLGLVNYTLLNFQDTIMCQKQLLDTPSEEWTMSNENFMFTFADHPNEGPDTALEGSSTVSEEFQSKAAKGIESVEQCTIASDVDGSSTSVHEDPKVYESSQLHAEQNFTLRFPKGSIIAADSDGKLAPVGSNGVLRCYQRRRTRKHSTS</sequence>
<evidence type="ECO:0000259" key="9">
    <source>
        <dbReference type="PROSITE" id="PS51186"/>
    </source>
</evidence>
<feature type="domain" description="N-acetyltransferase" evidence="9">
    <location>
        <begin position="666"/>
        <end position="818"/>
    </location>
</feature>
<proteinExistence type="predicted"/>
<evidence type="ECO:0000256" key="2">
    <source>
        <dbReference type="ARBA" id="ARBA00022723"/>
    </source>
</evidence>
<dbReference type="InterPro" id="IPR054292">
    <property type="entry name" value="DUF7028"/>
</dbReference>
<keyword evidence="2" id="KW-0479">Metal-binding</keyword>
<dbReference type="InterPro" id="IPR056511">
    <property type="entry name" value="IDM1_C"/>
</dbReference>
<dbReference type="InterPro" id="IPR042163">
    <property type="entry name" value="PHF12"/>
</dbReference>
<evidence type="ECO:0000256" key="4">
    <source>
        <dbReference type="ARBA" id="ARBA00022833"/>
    </source>
</evidence>
<keyword evidence="3 6" id="KW-0863">Zinc-finger</keyword>
<dbReference type="PROSITE" id="PS50016">
    <property type="entry name" value="ZF_PHD_2"/>
    <property type="match status" value="1"/>
</dbReference>
<dbReference type="SMART" id="SM00249">
    <property type="entry name" value="PHD"/>
    <property type="match status" value="2"/>
</dbReference>
<dbReference type="AlphaFoldDB" id="A0AAN7K7R7"/>
<dbReference type="Gene3D" id="3.40.630.30">
    <property type="match status" value="1"/>
</dbReference>
<dbReference type="PROSITE" id="PS01359">
    <property type="entry name" value="ZF_PHD_1"/>
    <property type="match status" value="1"/>
</dbReference>
<dbReference type="GO" id="GO:0003714">
    <property type="term" value="F:transcription corepressor activity"/>
    <property type="evidence" value="ECO:0007669"/>
    <property type="project" value="InterPro"/>
</dbReference>
<evidence type="ECO:0000259" key="8">
    <source>
        <dbReference type="PROSITE" id="PS50016"/>
    </source>
</evidence>
<comment type="caution">
    <text evidence="10">The sequence shown here is derived from an EMBL/GenBank/DDBJ whole genome shotgun (WGS) entry which is preliminary data.</text>
</comment>
<evidence type="ECO:0000256" key="5">
    <source>
        <dbReference type="ARBA" id="ARBA00023242"/>
    </source>
</evidence>
<dbReference type="InterPro" id="IPR001965">
    <property type="entry name" value="Znf_PHD"/>
</dbReference>
<dbReference type="GO" id="GO:0016747">
    <property type="term" value="F:acyltransferase activity, transferring groups other than amino-acyl groups"/>
    <property type="evidence" value="ECO:0007669"/>
    <property type="project" value="InterPro"/>
</dbReference>
<name>A0AAN7K7R7_9MYRT</name>
<dbReference type="InterPro" id="IPR019786">
    <property type="entry name" value="Zinc_finger_PHD-type_CS"/>
</dbReference>
<organism evidence="10 11">
    <name type="scientific">Trapa incisa</name>
    <dbReference type="NCBI Taxonomy" id="236973"/>
    <lineage>
        <taxon>Eukaryota</taxon>
        <taxon>Viridiplantae</taxon>
        <taxon>Streptophyta</taxon>
        <taxon>Embryophyta</taxon>
        <taxon>Tracheophyta</taxon>
        <taxon>Spermatophyta</taxon>
        <taxon>Magnoliopsida</taxon>
        <taxon>eudicotyledons</taxon>
        <taxon>Gunneridae</taxon>
        <taxon>Pentapetalae</taxon>
        <taxon>rosids</taxon>
        <taxon>malvids</taxon>
        <taxon>Myrtales</taxon>
        <taxon>Lythraceae</taxon>
        <taxon>Trapa</taxon>
    </lineage>
</organism>
<dbReference type="Pfam" id="PF22970">
    <property type="entry name" value="DUF7028"/>
    <property type="match status" value="2"/>
</dbReference>
<dbReference type="InterPro" id="IPR019787">
    <property type="entry name" value="Znf_PHD-finger"/>
</dbReference>
<evidence type="ECO:0000313" key="10">
    <source>
        <dbReference type="EMBL" id="KAK4761307.1"/>
    </source>
</evidence>
<accession>A0AAN7K7R7</accession>
<dbReference type="InterPro" id="IPR016181">
    <property type="entry name" value="Acyl_CoA_acyltransferase"/>
</dbReference>
<dbReference type="SUPFAM" id="SSF57903">
    <property type="entry name" value="FYVE/PHD zinc finger"/>
    <property type="match status" value="1"/>
</dbReference>
<evidence type="ECO:0000256" key="1">
    <source>
        <dbReference type="ARBA" id="ARBA00004123"/>
    </source>
</evidence>
<dbReference type="PANTHER" id="PTHR46309:SF12">
    <property type="entry name" value="GB|AAC80581.1"/>
    <property type="match status" value="1"/>
</dbReference>
<dbReference type="InterPro" id="IPR013083">
    <property type="entry name" value="Znf_RING/FYVE/PHD"/>
</dbReference>
<dbReference type="Gene3D" id="3.30.40.10">
    <property type="entry name" value="Zinc/RING finger domain, C3HC4 (zinc finger)"/>
    <property type="match status" value="2"/>
</dbReference>
<comment type="subcellular location">
    <subcellularLocation>
        <location evidence="1">Nucleus</location>
    </subcellularLocation>
</comment>
<dbReference type="Proteomes" id="UP001345219">
    <property type="component" value="Chromosome 5"/>
</dbReference>
<dbReference type="EMBL" id="JAXIOK010000010">
    <property type="protein sequence ID" value="KAK4761307.1"/>
    <property type="molecule type" value="Genomic_DNA"/>
</dbReference>
<dbReference type="InterPro" id="IPR032308">
    <property type="entry name" value="TDBD"/>
</dbReference>
<evidence type="ECO:0000256" key="3">
    <source>
        <dbReference type="ARBA" id="ARBA00022771"/>
    </source>
</evidence>
<dbReference type="InterPro" id="IPR000182">
    <property type="entry name" value="GNAT_dom"/>
</dbReference>
<evidence type="ECO:0000256" key="7">
    <source>
        <dbReference type="SAM" id="MobiDB-lite"/>
    </source>
</evidence>
<dbReference type="CDD" id="cd04301">
    <property type="entry name" value="NAT_SF"/>
    <property type="match status" value="1"/>
</dbReference>
<feature type="region of interest" description="Disordered" evidence="7">
    <location>
        <begin position="384"/>
        <end position="405"/>
    </location>
</feature>
<reference evidence="10 11" key="1">
    <citation type="journal article" date="2023" name="Hortic Res">
        <title>Pangenome of water caltrop reveals structural variations and asymmetric subgenome divergence after allopolyploidization.</title>
        <authorList>
            <person name="Zhang X."/>
            <person name="Chen Y."/>
            <person name="Wang L."/>
            <person name="Yuan Y."/>
            <person name="Fang M."/>
            <person name="Shi L."/>
            <person name="Lu R."/>
            <person name="Comes H.P."/>
            <person name="Ma Y."/>
            <person name="Chen Y."/>
            <person name="Huang G."/>
            <person name="Zhou Y."/>
            <person name="Zheng Z."/>
            <person name="Qiu Y."/>
        </authorList>
    </citation>
    <scope>NUCLEOTIDE SEQUENCE [LARGE SCALE GENOMIC DNA]</scope>
    <source>
        <tissue evidence="10">Roots</tissue>
    </source>
</reference>
<dbReference type="Pfam" id="PF00628">
    <property type="entry name" value="PHD"/>
    <property type="match status" value="1"/>
</dbReference>
<dbReference type="GO" id="GO:0008270">
    <property type="term" value="F:zinc ion binding"/>
    <property type="evidence" value="ECO:0007669"/>
    <property type="project" value="UniProtKB-KW"/>
</dbReference>
<dbReference type="PROSITE" id="PS51186">
    <property type="entry name" value="GNAT"/>
    <property type="match status" value="1"/>
</dbReference>
<evidence type="ECO:0000256" key="6">
    <source>
        <dbReference type="PROSITE-ProRule" id="PRU00146"/>
    </source>
</evidence>
<keyword evidence="5" id="KW-0539">Nucleus</keyword>
<dbReference type="Pfam" id="PF16135">
    <property type="entry name" value="TDBD"/>
    <property type="match status" value="1"/>
</dbReference>
<keyword evidence="4" id="KW-0862">Zinc</keyword>
<dbReference type="GO" id="GO:0005634">
    <property type="term" value="C:nucleus"/>
    <property type="evidence" value="ECO:0007669"/>
    <property type="project" value="UniProtKB-SubCell"/>
</dbReference>
<evidence type="ECO:0000313" key="11">
    <source>
        <dbReference type="Proteomes" id="UP001345219"/>
    </source>
</evidence>
<gene>
    <name evidence="10" type="ORF">SAY87_006200</name>
</gene>
<dbReference type="InterPro" id="IPR011011">
    <property type="entry name" value="Znf_FYVE_PHD"/>
</dbReference>
<feature type="compositionally biased region" description="Low complexity" evidence="7">
    <location>
        <begin position="391"/>
        <end position="400"/>
    </location>
</feature>
<feature type="domain" description="PHD-type" evidence="8">
    <location>
        <begin position="527"/>
        <end position="572"/>
    </location>
</feature>
<keyword evidence="11" id="KW-1185">Reference proteome</keyword>
<dbReference type="PANTHER" id="PTHR46309">
    <property type="entry name" value="PHD FINGER PROTEIN 12"/>
    <property type="match status" value="1"/>
</dbReference>
<dbReference type="GO" id="GO:0006357">
    <property type="term" value="P:regulation of transcription by RNA polymerase II"/>
    <property type="evidence" value="ECO:0007669"/>
    <property type="project" value="TreeGrafter"/>
</dbReference>
<dbReference type="Pfam" id="PF23209">
    <property type="entry name" value="IDM1_C"/>
    <property type="match status" value="1"/>
</dbReference>
<dbReference type="SUPFAM" id="SSF55729">
    <property type="entry name" value="Acyl-CoA N-acyltransferases (Nat)"/>
    <property type="match status" value="1"/>
</dbReference>